<protein>
    <recommendedName>
        <fullName evidence="2">Fungal lipase-type domain-containing protein</fullName>
    </recommendedName>
</protein>
<comment type="caution">
    <text evidence="3">The sequence shown here is derived from an EMBL/GenBank/DDBJ whole genome shotgun (WGS) entry which is preliminary data.</text>
</comment>
<proteinExistence type="predicted"/>
<dbReference type="Pfam" id="PF01764">
    <property type="entry name" value="Lipase_3"/>
    <property type="match status" value="1"/>
</dbReference>
<gene>
    <name evidence="3" type="ORF">SLEP1_g35022</name>
</gene>
<organism evidence="3 4">
    <name type="scientific">Rubroshorea leprosula</name>
    <dbReference type="NCBI Taxonomy" id="152421"/>
    <lineage>
        <taxon>Eukaryota</taxon>
        <taxon>Viridiplantae</taxon>
        <taxon>Streptophyta</taxon>
        <taxon>Embryophyta</taxon>
        <taxon>Tracheophyta</taxon>
        <taxon>Spermatophyta</taxon>
        <taxon>Magnoliopsida</taxon>
        <taxon>eudicotyledons</taxon>
        <taxon>Gunneridae</taxon>
        <taxon>Pentapetalae</taxon>
        <taxon>rosids</taxon>
        <taxon>malvids</taxon>
        <taxon>Malvales</taxon>
        <taxon>Dipterocarpaceae</taxon>
        <taxon>Rubroshorea</taxon>
    </lineage>
</organism>
<dbReference type="GO" id="GO:0016787">
    <property type="term" value="F:hydrolase activity"/>
    <property type="evidence" value="ECO:0007669"/>
    <property type="project" value="UniProtKB-KW"/>
</dbReference>
<dbReference type="SUPFAM" id="SSF53474">
    <property type="entry name" value="alpha/beta-Hydrolases"/>
    <property type="match status" value="1"/>
</dbReference>
<reference evidence="3 4" key="1">
    <citation type="journal article" date="2021" name="Commun. Biol.">
        <title>The genome of Shorea leprosula (Dipterocarpaceae) highlights the ecological relevance of drought in aseasonal tropical rainforests.</title>
        <authorList>
            <person name="Ng K.K.S."/>
            <person name="Kobayashi M.J."/>
            <person name="Fawcett J.A."/>
            <person name="Hatakeyama M."/>
            <person name="Paape T."/>
            <person name="Ng C.H."/>
            <person name="Ang C.C."/>
            <person name="Tnah L.H."/>
            <person name="Lee C.T."/>
            <person name="Nishiyama T."/>
            <person name="Sese J."/>
            <person name="O'Brien M.J."/>
            <person name="Copetti D."/>
            <person name="Mohd Noor M.I."/>
            <person name="Ong R.C."/>
            <person name="Putra M."/>
            <person name="Sireger I.Z."/>
            <person name="Indrioko S."/>
            <person name="Kosugi Y."/>
            <person name="Izuno A."/>
            <person name="Isagi Y."/>
            <person name="Lee S.L."/>
            <person name="Shimizu K.K."/>
        </authorList>
    </citation>
    <scope>NUCLEOTIDE SEQUENCE [LARGE SCALE GENOMIC DNA]</scope>
    <source>
        <strain evidence="3">214</strain>
    </source>
</reference>
<dbReference type="EMBL" id="BPVZ01000069">
    <property type="protein sequence ID" value="GKV25616.1"/>
    <property type="molecule type" value="Genomic_DNA"/>
</dbReference>
<dbReference type="InterPro" id="IPR002921">
    <property type="entry name" value="Fungal_lipase-type"/>
</dbReference>
<dbReference type="PANTHER" id="PTHR31479">
    <property type="entry name" value="ALPHA/BETA-HYDROLASES SUPERFAMILY PROTEIN"/>
    <property type="match status" value="1"/>
</dbReference>
<dbReference type="InterPro" id="IPR029058">
    <property type="entry name" value="AB_hydrolase_fold"/>
</dbReference>
<accession>A0AAV5KMA2</accession>
<dbReference type="Proteomes" id="UP001054252">
    <property type="component" value="Unassembled WGS sequence"/>
</dbReference>
<dbReference type="PANTHER" id="PTHR31479:SF31">
    <property type="entry name" value="ALPHA_BETA-HYDROLASES SUPERFAMILY PROTEIN"/>
    <property type="match status" value="1"/>
</dbReference>
<evidence type="ECO:0000313" key="4">
    <source>
        <dbReference type="Proteomes" id="UP001054252"/>
    </source>
</evidence>
<name>A0AAV5KMA2_9ROSI</name>
<dbReference type="AlphaFoldDB" id="A0AAV5KMA2"/>
<evidence type="ECO:0000313" key="3">
    <source>
        <dbReference type="EMBL" id="GKV25616.1"/>
    </source>
</evidence>
<evidence type="ECO:0000256" key="1">
    <source>
        <dbReference type="ARBA" id="ARBA00022801"/>
    </source>
</evidence>
<feature type="domain" description="Fungal lipase-type" evidence="2">
    <location>
        <begin position="150"/>
        <end position="189"/>
    </location>
</feature>
<dbReference type="GO" id="GO:0006629">
    <property type="term" value="P:lipid metabolic process"/>
    <property type="evidence" value="ECO:0007669"/>
    <property type="project" value="InterPro"/>
</dbReference>
<sequence>MEEGTTSSSVLPAPDRDIFSHSGPLHLTHIDWKNFHHRRSIAASLVQGVRVLEFDRQQNRQGQQAHAPEWWEFFHFQLVCPLIDVDNSIFGAIYELKLSGLDNSAQIVPRFVIAFRGTIKMQASLPRDLKLDLLCVCNKLHESSRFQIAMQAVQNMVTLAGASNIWLTGHSLGSAIALLAGKNMVKMHSYIETYLFNPPFLSVPKEIIPNEGLWQGIHLANTVIRVGLARVKGLYRIQRPKQFDQVTNQVTALLSLWVPYLFVNPGDHICSGYIRYFEQRKSMTEKLPEISSESSFSNADSESLHLLPSAYLTINLGSTPDFKRAHGIHQWWDPNFDGRSEHYSR</sequence>
<dbReference type="Gene3D" id="3.40.50.1820">
    <property type="entry name" value="alpha/beta hydrolase"/>
    <property type="match status" value="1"/>
</dbReference>
<evidence type="ECO:0000259" key="2">
    <source>
        <dbReference type="Pfam" id="PF01764"/>
    </source>
</evidence>
<keyword evidence="4" id="KW-1185">Reference proteome</keyword>
<keyword evidence="1" id="KW-0378">Hydrolase</keyword>